<dbReference type="EMBL" id="BK059103">
    <property type="protein sequence ID" value="DAE30328.1"/>
    <property type="molecule type" value="Genomic_DNA"/>
</dbReference>
<sequence length="133" mass="14098">MQDFNITGITTRTIPASPVYQPVNPIQFWSIPVNIGTIKQCAACLTSLTKHIGKVQGIGLSLPRTKRLLSGSEGDRPSPSDSAEDVHAGNIGNIKLCVGIMRTFIFLSAQKRGQGNCIQSPVSDTASAAASYP</sequence>
<accession>A0A8S5RG24</accession>
<proteinExistence type="predicted"/>
<evidence type="ECO:0000313" key="2">
    <source>
        <dbReference type="EMBL" id="DAE30328.1"/>
    </source>
</evidence>
<organism evidence="2">
    <name type="scientific">virus sp. ct5rm7</name>
    <dbReference type="NCBI Taxonomy" id="2827298"/>
    <lineage>
        <taxon>Viruses</taxon>
    </lineage>
</organism>
<name>A0A8S5RG24_9VIRU</name>
<feature type="region of interest" description="Disordered" evidence="1">
    <location>
        <begin position="68"/>
        <end position="87"/>
    </location>
</feature>
<evidence type="ECO:0000256" key="1">
    <source>
        <dbReference type="SAM" id="MobiDB-lite"/>
    </source>
</evidence>
<reference evidence="2" key="1">
    <citation type="journal article" date="2021" name="Proc. Natl. Acad. Sci. U.S.A.">
        <title>A Catalog of Tens of Thousands of Viruses from Human Metagenomes Reveals Hidden Associations with Chronic Diseases.</title>
        <authorList>
            <person name="Tisza M.J."/>
            <person name="Buck C.B."/>
        </authorList>
    </citation>
    <scope>NUCLEOTIDE SEQUENCE</scope>
    <source>
        <strain evidence="2">Ct5rm7</strain>
    </source>
</reference>
<protein>
    <submittedName>
        <fullName evidence="2">Uncharacterized protein</fullName>
    </submittedName>
</protein>